<dbReference type="GeneID" id="76997299"/>
<dbReference type="AlphaFoldDB" id="A0AAP9DVT6"/>
<evidence type="ECO:0000313" key="4">
    <source>
        <dbReference type="Proteomes" id="UP000315377"/>
    </source>
</evidence>
<dbReference type="Proteomes" id="UP000315377">
    <property type="component" value="Chromosome"/>
</dbReference>
<dbReference type="Proteomes" id="UP001209276">
    <property type="component" value="Unassembled WGS sequence"/>
</dbReference>
<reference evidence="3 4" key="1">
    <citation type="submission" date="2019-07" db="EMBL/GenBank/DDBJ databases">
        <title>Paenibacillus thiaminolyticus NRRL B-4156.</title>
        <authorList>
            <person name="Hehnly C."/>
            <person name="Zhang L."/>
        </authorList>
    </citation>
    <scope>NUCLEOTIDE SEQUENCE [LARGE SCALE GENOMIC DNA]</scope>
    <source>
        <strain evidence="3 4">NRRL B-4156</strain>
    </source>
</reference>
<evidence type="ECO:0000313" key="2">
    <source>
        <dbReference type="EMBL" id="MCY9608869.1"/>
    </source>
</evidence>
<organism evidence="3 4">
    <name type="scientific">Paenibacillus thiaminolyticus</name>
    <name type="common">Bacillus thiaminolyticus</name>
    <dbReference type="NCBI Taxonomy" id="49283"/>
    <lineage>
        <taxon>Bacteria</taxon>
        <taxon>Bacillati</taxon>
        <taxon>Bacillota</taxon>
        <taxon>Bacilli</taxon>
        <taxon>Bacillales</taxon>
        <taxon>Paenibacillaceae</taxon>
        <taxon>Paenibacillus</taxon>
    </lineage>
</organism>
<sequence>MKPKTKRSLKRITVIAWAVSLLAMAMTGAVPVPGLSGMAEAKGQKSGNAPPSFAPIQTDGAAFMKSVHGIEITVKRVIYGQRDNGRQVAAVFQLKNISGKRVRIPDYELAVRMASGAEAAMEPSAGSPRFLMPGQTAEWRWMSRTLAEESAPVRFIWKETDREVYPAKVTVLGGMPIRDVWENDYSPMTDPEMVKPWGQPFQLDGPAGASMLIFTPLSIVKSSGKPEQTTERAREKLDTVHIVTLRVENRNNISEKLPEFALTAWSDTAIYDAKRLGQPAPPALKPGEAVQLRYAVETGANRQLTMLRVLMPETFLLSDASDPAQAVTYQVGRIQIAVPRQAEASVPPTDYKLRTAMKFSSGSDLFPEGLKMSIEEDTMLVNKEAGFTALLLRFKLENKSGSSIIPPPFHAELEGGDGTRYGGERIGTPVAEPKALIPNAAIVESHLFILPEGETGKDLLLHLVDNREERGYPVVMDTFRFSTTLDNTSDLMYDMYPFRLKIDNWDGKWIRDVNPMTQSDSSSYALKLKLNIDRARQVMADASLSQIRLELTDHGGRVLGTKQFSLVDEPRLTDGEQHIYFENIDMASVRYPVMVNFYETLDTPYGPVKRFLGRVIRS</sequence>
<name>A0AAP9DVT6_PANTH</name>
<keyword evidence="5" id="KW-1185">Reference proteome</keyword>
<keyword evidence="1" id="KW-0732">Signal</keyword>
<evidence type="ECO:0000313" key="3">
    <source>
        <dbReference type="EMBL" id="QDM44659.1"/>
    </source>
</evidence>
<evidence type="ECO:0008006" key="6">
    <source>
        <dbReference type="Google" id="ProtNLM"/>
    </source>
</evidence>
<evidence type="ECO:0000313" key="5">
    <source>
        <dbReference type="Proteomes" id="UP001209276"/>
    </source>
</evidence>
<evidence type="ECO:0000256" key="1">
    <source>
        <dbReference type="SAM" id="SignalP"/>
    </source>
</evidence>
<accession>A0AAP9DVT6</accession>
<feature type="chain" id="PRO_5043036965" description="DUF3426 domain-containing protein" evidence="1">
    <location>
        <begin position="26"/>
        <end position="618"/>
    </location>
</feature>
<dbReference type="EMBL" id="CP041405">
    <property type="protein sequence ID" value="QDM44659.1"/>
    <property type="molecule type" value="Genomic_DNA"/>
</dbReference>
<feature type="signal peptide" evidence="1">
    <location>
        <begin position="1"/>
        <end position="25"/>
    </location>
</feature>
<proteinExistence type="predicted"/>
<protein>
    <recommendedName>
        <fullName evidence="6">DUF3426 domain-containing protein</fullName>
    </recommendedName>
</protein>
<dbReference type="RefSeq" id="WP_087444419.1">
    <property type="nucleotide sequence ID" value="NZ_CABMNB010000046.1"/>
</dbReference>
<dbReference type="EMBL" id="JAMDMM010000031">
    <property type="protein sequence ID" value="MCY9608869.1"/>
    <property type="molecule type" value="Genomic_DNA"/>
</dbReference>
<gene>
    <name evidence="3" type="ORF">FLT43_15150</name>
    <name evidence="2" type="ORF">M5W83_17140</name>
</gene>
<reference evidence="2 5" key="2">
    <citation type="submission" date="2022-05" db="EMBL/GenBank/DDBJ databases">
        <title>Genome Sequencing of Bee-Associated Microbes.</title>
        <authorList>
            <person name="Dunlap C."/>
        </authorList>
    </citation>
    <scope>NUCLEOTIDE SEQUENCE [LARGE SCALE GENOMIC DNA]</scope>
    <source>
        <strain evidence="2 5">NRRL B-14613</strain>
    </source>
</reference>